<sequence>MSINNLPVEVVLEVMRHLDTCRDVNALLRVNQPLYLLLHDELCLKNIKQQNSSALIWAAQHGRDVTARRLLSLGADPNAQPKSSHYRGLSALHIAAQEGHFRLVQTLLDYGANPRIEDQLTKTPFYEALYAGHERVARQLARQTQDFPSFLAIRGPALSPIHVAAQLHKYNSIRWLIEAGQDINQTDFQGRTALHFALTSGLVEKNTLRVAIALLDMGATFGCGQSCLPDEAATRAQRRGMTDSEPLVSALFKRISCRCGVEAMTKFLEDRDTWRSYKALYNVDAVAKTRVALLGHAH</sequence>
<feature type="repeat" description="ANK" evidence="3">
    <location>
        <begin position="50"/>
        <end position="82"/>
    </location>
</feature>
<dbReference type="Proteomes" id="UP000293360">
    <property type="component" value="Unassembled WGS sequence"/>
</dbReference>
<feature type="repeat" description="ANK" evidence="3">
    <location>
        <begin position="87"/>
        <end position="119"/>
    </location>
</feature>
<dbReference type="SMART" id="SM00248">
    <property type="entry name" value="ANK"/>
    <property type="match status" value="5"/>
</dbReference>
<dbReference type="OrthoDB" id="341259at2759"/>
<gene>
    <name evidence="5" type="ORF">DL764_004337</name>
</gene>
<dbReference type="AlphaFoldDB" id="A0A4Q4TGE7"/>
<reference evidence="5 6" key="1">
    <citation type="submission" date="2018-06" db="EMBL/GenBank/DDBJ databases">
        <title>Complete Genomes of Monosporascus.</title>
        <authorList>
            <person name="Robinson A.J."/>
            <person name="Natvig D.O."/>
        </authorList>
    </citation>
    <scope>NUCLEOTIDE SEQUENCE [LARGE SCALE GENOMIC DNA]</scope>
    <source>
        <strain evidence="5 6">CBS 110550</strain>
    </source>
</reference>
<comment type="caution">
    <text evidence="5">The sequence shown here is derived from an EMBL/GenBank/DDBJ whole genome shotgun (WGS) entry which is preliminary data.</text>
</comment>
<evidence type="ECO:0000256" key="1">
    <source>
        <dbReference type="ARBA" id="ARBA00022737"/>
    </source>
</evidence>
<dbReference type="PANTHER" id="PTHR24198:SF165">
    <property type="entry name" value="ANKYRIN REPEAT-CONTAINING PROTEIN-RELATED"/>
    <property type="match status" value="1"/>
</dbReference>
<evidence type="ECO:0000256" key="2">
    <source>
        <dbReference type="ARBA" id="ARBA00023043"/>
    </source>
</evidence>
<dbReference type="InterPro" id="IPR036770">
    <property type="entry name" value="Ankyrin_rpt-contain_sf"/>
</dbReference>
<evidence type="ECO:0000313" key="6">
    <source>
        <dbReference type="Proteomes" id="UP000293360"/>
    </source>
</evidence>
<protein>
    <recommendedName>
        <fullName evidence="4">F-box domain-containing protein</fullName>
    </recommendedName>
</protein>
<keyword evidence="1" id="KW-0677">Repeat</keyword>
<evidence type="ECO:0000313" key="5">
    <source>
        <dbReference type="EMBL" id="RYP04600.1"/>
    </source>
</evidence>
<dbReference type="PROSITE" id="PS50297">
    <property type="entry name" value="ANK_REP_REGION"/>
    <property type="match status" value="2"/>
</dbReference>
<dbReference type="InterPro" id="IPR001810">
    <property type="entry name" value="F-box_dom"/>
</dbReference>
<feature type="repeat" description="ANK" evidence="3">
    <location>
        <begin position="189"/>
        <end position="219"/>
    </location>
</feature>
<dbReference type="SUPFAM" id="SSF48403">
    <property type="entry name" value="Ankyrin repeat"/>
    <property type="match status" value="1"/>
</dbReference>
<dbReference type="Pfam" id="PF13637">
    <property type="entry name" value="Ank_4"/>
    <property type="match status" value="2"/>
</dbReference>
<dbReference type="PROSITE" id="PS50088">
    <property type="entry name" value="ANK_REPEAT"/>
    <property type="match status" value="4"/>
</dbReference>
<organism evidence="5 6">
    <name type="scientific">Monosporascus ibericus</name>
    <dbReference type="NCBI Taxonomy" id="155417"/>
    <lineage>
        <taxon>Eukaryota</taxon>
        <taxon>Fungi</taxon>
        <taxon>Dikarya</taxon>
        <taxon>Ascomycota</taxon>
        <taxon>Pezizomycotina</taxon>
        <taxon>Sordariomycetes</taxon>
        <taxon>Xylariomycetidae</taxon>
        <taxon>Xylariales</taxon>
        <taxon>Xylariales incertae sedis</taxon>
        <taxon>Monosporascus</taxon>
    </lineage>
</organism>
<feature type="domain" description="F-box" evidence="4">
    <location>
        <begin position="1"/>
        <end position="47"/>
    </location>
</feature>
<dbReference type="STRING" id="155417.A0A4Q4TGE7"/>
<dbReference type="EMBL" id="QJNU01000204">
    <property type="protein sequence ID" value="RYP04600.1"/>
    <property type="molecule type" value="Genomic_DNA"/>
</dbReference>
<dbReference type="PROSITE" id="PS50181">
    <property type="entry name" value="FBOX"/>
    <property type="match status" value="1"/>
</dbReference>
<dbReference type="InterPro" id="IPR002110">
    <property type="entry name" value="Ankyrin_rpt"/>
</dbReference>
<keyword evidence="6" id="KW-1185">Reference proteome</keyword>
<keyword evidence="2 3" id="KW-0040">ANK repeat</keyword>
<feature type="repeat" description="ANK" evidence="3">
    <location>
        <begin position="156"/>
        <end position="188"/>
    </location>
</feature>
<name>A0A4Q4TGE7_9PEZI</name>
<evidence type="ECO:0000259" key="4">
    <source>
        <dbReference type="PROSITE" id="PS50181"/>
    </source>
</evidence>
<evidence type="ECO:0000256" key="3">
    <source>
        <dbReference type="PROSITE-ProRule" id="PRU00023"/>
    </source>
</evidence>
<dbReference type="PANTHER" id="PTHR24198">
    <property type="entry name" value="ANKYRIN REPEAT AND PROTEIN KINASE DOMAIN-CONTAINING PROTEIN"/>
    <property type="match status" value="1"/>
</dbReference>
<accession>A0A4Q4TGE7</accession>
<proteinExistence type="predicted"/>
<dbReference type="Gene3D" id="1.25.40.20">
    <property type="entry name" value="Ankyrin repeat-containing domain"/>
    <property type="match status" value="2"/>
</dbReference>